<dbReference type="SUPFAM" id="SSF51735">
    <property type="entry name" value="NAD(P)-binding Rossmann-fold domains"/>
    <property type="match status" value="1"/>
</dbReference>
<dbReference type="SMART" id="SM00829">
    <property type="entry name" value="PKS_ER"/>
    <property type="match status" value="1"/>
</dbReference>
<dbReference type="InterPro" id="IPR013154">
    <property type="entry name" value="ADH-like_N"/>
</dbReference>
<feature type="domain" description="Enoyl reductase (ER)" evidence="8">
    <location>
        <begin position="13"/>
        <end position="341"/>
    </location>
</feature>
<keyword evidence="4" id="KW-0560">Oxidoreductase</keyword>
<dbReference type="CDD" id="cd05283">
    <property type="entry name" value="CAD1"/>
    <property type="match status" value="1"/>
</dbReference>
<dbReference type="InterPro" id="IPR013149">
    <property type="entry name" value="ADH-like_C"/>
</dbReference>
<evidence type="ECO:0000256" key="5">
    <source>
        <dbReference type="ARBA" id="ARBA00024074"/>
    </source>
</evidence>
<proteinExistence type="inferred from homology"/>
<evidence type="ECO:0000256" key="3">
    <source>
        <dbReference type="ARBA" id="ARBA00022833"/>
    </source>
</evidence>
<dbReference type="PROSITE" id="PS00059">
    <property type="entry name" value="ADH_ZINC"/>
    <property type="match status" value="1"/>
</dbReference>
<comment type="similarity">
    <text evidence="7">Belongs to the zinc-containing alcohol dehydrogenase family.</text>
</comment>
<evidence type="ECO:0000256" key="1">
    <source>
        <dbReference type="ARBA" id="ARBA00001947"/>
    </source>
</evidence>
<dbReference type="Pfam" id="PF08240">
    <property type="entry name" value="ADH_N"/>
    <property type="match status" value="1"/>
</dbReference>
<organism evidence="9 10">
    <name type="scientific">Streptomyces tremellae</name>
    <dbReference type="NCBI Taxonomy" id="1124239"/>
    <lineage>
        <taxon>Bacteria</taxon>
        <taxon>Bacillati</taxon>
        <taxon>Actinomycetota</taxon>
        <taxon>Actinomycetes</taxon>
        <taxon>Kitasatosporales</taxon>
        <taxon>Streptomycetaceae</taxon>
        <taxon>Streptomyces</taxon>
    </lineage>
</organism>
<dbReference type="EMBL" id="BAABEP010000056">
    <property type="protein sequence ID" value="GAA3752370.1"/>
    <property type="molecule type" value="Genomic_DNA"/>
</dbReference>
<dbReference type="Pfam" id="PF00107">
    <property type="entry name" value="ADH_zinc_N"/>
    <property type="match status" value="1"/>
</dbReference>
<keyword evidence="2 7" id="KW-0479">Metal-binding</keyword>
<dbReference type="PANTHER" id="PTHR42683">
    <property type="entry name" value="ALDEHYDE REDUCTASE"/>
    <property type="match status" value="1"/>
</dbReference>
<evidence type="ECO:0000256" key="6">
    <source>
        <dbReference type="ARBA" id="ARBA00048262"/>
    </source>
</evidence>
<reference evidence="10" key="1">
    <citation type="journal article" date="2019" name="Int. J. Syst. Evol. Microbiol.">
        <title>The Global Catalogue of Microorganisms (GCM) 10K type strain sequencing project: providing services to taxonomists for standard genome sequencing and annotation.</title>
        <authorList>
            <consortium name="The Broad Institute Genomics Platform"/>
            <consortium name="The Broad Institute Genome Sequencing Center for Infectious Disease"/>
            <person name="Wu L."/>
            <person name="Ma J."/>
        </authorList>
    </citation>
    <scope>NUCLEOTIDE SEQUENCE [LARGE SCALE GENOMIC DNA]</scope>
    <source>
        <strain evidence="10">JCM 30846</strain>
    </source>
</reference>
<evidence type="ECO:0000313" key="10">
    <source>
        <dbReference type="Proteomes" id="UP001499884"/>
    </source>
</evidence>
<evidence type="ECO:0000256" key="7">
    <source>
        <dbReference type="RuleBase" id="RU361277"/>
    </source>
</evidence>
<evidence type="ECO:0000313" key="9">
    <source>
        <dbReference type="EMBL" id="GAA3752370.1"/>
    </source>
</evidence>
<dbReference type="InterPro" id="IPR020843">
    <property type="entry name" value="ER"/>
</dbReference>
<evidence type="ECO:0000259" key="8">
    <source>
        <dbReference type="SMART" id="SM00829"/>
    </source>
</evidence>
<dbReference type="Proteomes" id="UP001499884">
    <property type="component" value="Unassembled WGS sequence"/>
</dbReference>
<dbReference type="Gene3D" id="3.40.50.720">
    <property type="entry name" value="NAD(P)-binding Rossmann-like Domain"/>
    <property type="match status" value="1"/>
</dbReference>
<accession>A0ABP7FZG4</accession>
<evidence type="ECO:0000256" key="4">
    <source>
        <dbReference type="ARBA" id="ARBA00023002"/>
    </source>
</evidence>
<sequence>MSTIPAYAAPSAGAPLAPTTITRRAVRGADVRIAIKYSGVCHTDVVQTSDGWGKGLYPMVPGHEITGLVVETGPDATRYAVGDRVGVGTYIDSCRTCEACEAGLEVYCLNGCTSTYNAVDRDGETTQGGYSGEIVVDERYVVRIPDSLPLDAAAPLLCAGITTYSPLAHWKVGPGTRIAVLGMGGLGHVAVQLAHAMGAEVTVLSRTLGKKDDGLRLGADHYYATEDPATFEELAGSFDIVLCTVSGALHFDRYLGLLKLDGTLVNVGAPDEDITMNNWALIPARRSYAASSAGGMPEIQEMLDFCGAHGITAQIETVRVQDVNDAFARLERSQVRYRFVIDMASLEA</sequence>
<dbReference type="RefSeq" id="WP_345653091.1">
    <property type="nucleotide sequence ID" value="NZ_BAABEP010000056.1"/>
</dbReference>
<comment type="catalytic activity">
    <reaction evidence="6">
        <text>a primary alcohol + NADP(+) = an aldehyde + NADPH + H(+)</text>
        <dbReference type="Rhea" id="RHEA:15937"/>
        <dbReference type="ChEBI" id="CHEBI:15378"/>
        <dbReference type="ChEBI" id="CHEBI:15734"/>
        <dbReference type="ChEBI" id="CHEBI:17478"/>
        <dbReference type="ChEBI" id="CHEBI:57783"/>
        <dbReference type="ChEBI" id="CHEBI:58349"/>
        <dbReference type="EC" id="1.1.1.2"/>
    </reaction>
</comment>
<protein>
    <recommendedName>
        <fullName evidence="5">alcohol dehydrogenase (NADP(+))</fullName>
        <ecNumber evidence="5">1.1.1.2</ecNumber>
    </recommendedName>
</protein>
<gene>
    <name evidence="9" type="ORF">GCM10023082_55140</name>
</gene>
<comment type="cofactor">
    <cofactor evidence="1 7">
        <name>Zn(2+)</name>
        <dbReference type="ChEBI" id="CHEBI:29105"/>
    </cofactor>
</comment>
<dbReference type="EC" id="1.1.1.2" evidence="5"/>
<evidence type="ECO:0000256" key="2">
    <source>
        <dbReference type="ARBA" id="ARBA00022723"/>
    </source>
</evidence>
<name>A0ABP7FZG4_9ACTN</name>
<dbReference type="InterPro" id="IPR047109">
    <property type="entry name" value="CAD-like"/>
</dbReference>
<dbReference type="Gene3D" id="3.90.180.10">
    <property type="entry name" value="Medium-chain alcohol dehydrogenases, catalytic domain"/>
    <property type="match status" value="1"/>
</dbReference>
<keyword evidence="10" id="KW-1185">Reference proteome</keyword>
<comment type="caution">
    <text evidence="9">The sequence shown here is derived from an EMBL/GenBank/DDBJ whole genome shotgun (WGS) entry which is preliminary data.</text>
</comment>
<dbReference type="InterPro" id="IPR036291">
    <property type="entry name" value="NAD(P)-bd_dom_sf"/>
</dbReference>
<keyword evidence="3 7" id="KW-0862">Zinc</keyword>
<dbReference type="SUPFAM" id="SSF50129">
    <property type="entry name" value="GroES-like"/>
    <property type="match status" value="1"/>
</dbReference>
<dbReference type="InterPro" id="IPR002328">
    <property type="entry name" value="ADH_Zn_CS"/>
</dbReference>
<dbReference type="InterPro" id="IPR011032">
    <property type="entry name" value="GroES-like_sf"/>
</dbReference>